<evidence type="ECO:0000259" key="3">
    <source>
        <dbReference type="PROSITE" id="PS50137"/>
    </source>
</evidence>
<dbReference type="Gene3D" id="3.30.160.20">
    <property type="match status" value="2"/>
</dbReference>
<dbReference type="PANTHER" id="PTHR46205:SF4">
    <property type="entry name" value="LD06392P"/>
    <property type="match status" value="1"/>
</dbReference>
<dbReference type="GO" id="GO:0003725">
    <property type="term" value="F:double-stranded RNA binding"/>
    <property type="evidence" value="ECO:0007669"/>
    <property type="project" value="TreeGrafter"/>
</dbReference>
<keyword evidence="1 2" id="KW-0694">RNA-binding</keyword>
<dbReference type="OrthoDB" id="5961559at2759"/>
<keyword evidence="6" id="KW-1185">Reference proteome</keyword>
<dbReference type="GO" id="GO:0035197">
    <property type="term" value="F:siRNA binding"/>
    <property type="evidence" value="ECO:0007669"/>
    <property type="project" value="TreeGrafter"/>
</dbReference>
<reference evidence="5" key="2">
    <citation type="submission" date="2020-05" db="UniProtKB">
        <authorList>
            <consortium name="EnsemblMetazoa"/>
        </authorList>
    </citation>
    <scope>IDENTIFICATION</scope>
</reference>
<dbReference type="GO" id="GO:0005737">
    <property type="term" value="C:cytoplasm"/>
    <property type="evidence" value="ECO:0007669"/>
    <property type="project" value="TreeGrafter"/>
</dbReference>
<dbReference type="GO" id="GO:0016442">
    <property type="term" value="C:RISC complex"/>
    <property type="evidence" value="ECO:0007669"/>
    <property type="project" value="TreeGrafter"/>
</dbReference>
<feature type="domain" description="DRBM" evidence="3">
    <location>
        <begin position="110"/>
        <end position="178"/>
    </location>
</feature>
<dbReference type="EMBL" id="KE525299">
    <property type="protein sequence ID" value="KFB45187.1"/>
    <property type="molecule type" value="Genomic_DNA"/>
</dbReference>
<evidence type="ECO:0000256" key="2">
    <source>
        <dbReference type="PROSITE-ProRule" id="PRU00266"/>
    </source>
</evidence>
<dbReference type="STRING" id="74873.A0A084W4P3"/>
<dbReference type="EnsemblMetazoa" id="ASIC013148-RA">
    <property type="protein sequence ID" value="ASIC013148-PA"/>
    <property type="gene ID" value="ASIC013148"/>
</dbReference>
<dbReference type="SUPFAM" id="SSF54768">
    <property type="entry name" value="dsRNA-binding domain-like"/>
    <property type="match status" value="2"/>
</dbReference>
<dbReference type="InterPro" id="IPR014720">
    <property type="entry name" value="dsRBD_dom"/>
</dbReference>
<dbReference type="CDD" id="cd00048">
    <property type="entry name" value="DSRM_SF"/>
    <property type="match status" value="1"/>
</dbReference>
<dbReference type="VEuPathDB" id="VectorBase:ASIC013148"/>
<dbReference type="Proteomes" id="UP000030765">
    <property type="component" value="Unassembled WGS sequence"/>
</dbReference>
<dbReference type="AlphaFoldDB" id="A0A084W4P3"/>
<dbReference type="GO" id="GO:0070578">
    <property type="term" value="C:RISC-loading complex"/>
    <property type="evidence" value="ECO:0007669"/>
    <property type="project" value="TreeGrafter"/>
</dbReference>
<feature type="domain" description="DRBM" evidence="3">
    <location>
        <begin position="12"/>
        <end position="83"/>
    </location>
</feature>
<sequence length="326" mass="37355">MSQKDKVLGGKMPVQLLQEMAMKIKSPIPVYHFTGETTSPLGPQSKIFSYTVAAMGKQATGVGRTKQDAKHEAAWQLLRVLLNLPPEEEHDSKAAADQPNQPAVMEQLVDRVCQLRDICVQRNFPLPEFELVRSFGPSHAPSFEYEVRIRDIVRRGTHSTKKGAKQIACQEMIKTLQAMPVDETLLQIVSIDEAIEEEEKSEDHIIKTYYEYSQSDNKKKLGVSIADRWRFFLDLPKERIAEAHRIMANDEETVREKCHAIPTALGLKFKITPNNPVLTTHSGKPVHTFELMNSEYDCFIFKENEDAFYKEVYQYFCLRTNFQQVC</sequence>
<reference evidence="4 6" key="1">
    <citation type="journal article" date="2014" name="BMC Genomics">
        <title>Genome sequence of Anopheles sinensis provides insight into genetics basis of mosquito competence for malaria parasites.</title>
        <authorList>
            <person name="Zhou D."/>
            <person name="Zhang D."/>
            <person name="Ding G."/>
            <person name="Shi L."/>
            <person name="Hou Q."/>
            <person name="Ye Y."/>
            <person name="Xu Y."/>
            <person name="Zhou H."/>
            <person name="Xiong C."/>
            <person name="Li S."/>
            <person name="Yu J."/>
            <person name="Hong S."/>
            <person name="Yu X."/>
            <person name="Zou P."/>
            <person name="Chen C."/>
            <person name="Chang X."/>
            <person name="Wang W."/>
            <person name="Lv Y."/>
            <person name="Sun Y."/>
            <person name="Ma L."/>
            <person name="Shen B."/>
            <person name="Zhu C."/>
        </authorList>
    </citation>
    <scope>NUCLEOTIDE SEQUENCE [LARGE SCALE GENOMIC DNA]</scope>
</reference>
<dbReference type="GO" id="GO:0030422">
    <property type="term" value="P:siRNA processing"/>
    <property type="evidence" value="ECO:0007669"/>
    <property type="project" value="TreeGrafter"/>
</dbReference>
<evidence type="ECO:0000313" key="5">
    <source>
        <dbReference type="EnsemblMetazoa" id="ASIC013148-PA"/>
    </source>
</evidence>
<dbReference type="PANTHER" id="PTHR46205">
    <property type="entry name" value="LOQUACIOUS, ISOFORM B"/>
    <property type="match status" value="1"/>
</dbReference>
<dbReference type="GO" id="GO:0070920">
    <property type="term" value="P:regulation of regulatory ncRNA processing"/>
    <property type="evidence" value="ECO:0007669"/>
    <property type="project" value="TreeGrafter"/>
</dbReference>
<proteinExistence type="predicted"/>
<accession>A0A084W4P3</accession>
<organism evidence="4">
    <name type="scientific">Anopheles sinensis</name>
    <name type="common">Mosquito</name>
    <dbReference type="NCBI Taxonomy" id="74873"/>
    <lineage>
        <taxon>Eukaryota</taxon>
        <taxon>Metazoa</taxon>
        <taxon>Ecdysozoa</taxon>
        <taxon>Arthropoda</taxon>
        <taxon>Hexapoda</taxon>
        <taxon>Insecta</taxon>
        <taxon>Pterygota</taxon>
        <taxon>Neoptera</taxon>
        <taxon>Endopterygota</taxon>
        <taxon>Diptera</taxon>
        <taxon>Nematocera</taxon>
        <taxon>Culicoidea</taxon>
        <taxon>Culicidae</taxon>
        <taxon>Anophelinae</taxon>
        <taxon>Anopheles</taxon>
    </lineage>
</organism>
<dbReference type="SMART" id="SM00358">
    <property type="entry name" value="DSRM"/>
    <property type="match status" value="2"/>
</dbReference>
<dbReference type="Pfam" id="PF00035">
    <property type="entry name" value="dsrm"/>
    <property type="match status" value="2"/>
</dbReference>
<evidence type="ECO:0000313" key="4">
    <source>
        <dbReference type="EMBL" id="KFB45187.1"/>
    </source>
</evidence>
<dbReference type="VEuPathDB" id="VectorBase:ASIS017038"/>
<dbReference type="EMBL" id="ATLV01020363">
    <property type="status" value="NOT_ANNOTATED_CDS"/>
    <property type="molecule type" value="Genomic_DNA"/>
</dbReference>
<evidence type="ECO:0000313" key="6">
    <source>
        <dbReference type="Proteomes" id="UP000030765"/>
    </source>
</evidence>
<dbReference type="GO" id="GO:0005634">
    <property type="term" value="C:nucleus"/>
    <property type="evidence" value="ECO:0007669"/>
    <property type="project" value="TreeGrafter"/>
</dbReference>
<dbReference type="OMA" id="QEMMVKQ"/>
<protein>
    <submittedName>
        <fullName evidence="4">AGAP009887-PA-like protein</fullName>
    </submittedName>
</protein>
<dbReference type="InterPro" id="IPR051247">
    <property type="entry name" value="RLC_Component"/>
</dbReference>
<evidence type="ECO:0000256" key="1">
    <source>
        <dbReference type="ARBA" id="ARBA00022884"/>
    </source>
</evidence>
<dbReference type="PROSITE" id="PS50137">
    <property type="entry name" value="DS_RBD"/>
    <property type="match status" value="2"/>
</dbReference>
<name>A0A084W4P3_ANOSI</name>
<gene>
    <name evidence="4" type="ORF">ZHAS_00013148</name>
</gene>